<evidence type="ECO:0000313" key="2">
    <source>
        <dbReference type="Proteomes" id="UP000176389"/>
    </source>
</evidence>
<reference evidence="1 2" key="1">
    <citation type="journal article" date="2016" name="Nat. Commun.">
        <title>Thousands of microbial genomes shed light on interconnected biogeochemical processes in an aquifer system.</title>
        <authorList>
            <person name="Anantharaman K."/>
            <person name="Brown C.T."/>
            <person name="Hug L.A."/>
            <person name="Sharon I."/>
            <person name="Castelle C.J."/>
            <person name="Probst A.J."/>
            <person name="Thomas B.C."/>
            <person name="Singh A."/>
            <person name="Wilkins M.J."/>
            <person name="Karaoz U."/>
            <person name="Brodie E.L."/>
            <person name="Williams K.H."/>
            <person name="Hubbard S.S."/>
            <person name="Banfield J.F."/>
        </authorList>
    </citation>
    <scope>NUCLEOTIDE SEQUENCE [LARGE SCALE GENOMIC DNA]</scope>
</reference>
<evidence type="ECO:0000313" key="1">
    <source>
        <dbReference type="EMBL" id="OGY26552.1"/>
    </source>
</evidence>
<proteinExistence type="predicted"/>
<accession>A0A1G1WFR5</accession>
<sequence>MRSTVVEFFAHQLNTDPDIFGQTIDALEHITDRKKVLEHFYAENQEKVKKILTDLKLTYPTGEELYSLIGKNVKKLDKQIFELLDKPVCISNEGCANLISSVFALHKDRSGFFLKRKVAEALLRKNPPKAIMKELGYKNVDEMIEREELFEIYAALRFMEDREWLNTTYIAEYRKLKKEDFEERAIEIRVLDMKKWKKVTEAFVGKKLHPMSHLKELGLIFVVPSTELKDASTTYLFVMTSHYLDEVNLYSNYFKYYSEGSDFGEKVVSAIRGDVPDASLSKGDSNKWLVIQRYLFKEDPKDIRLGVPHINPEALYHRGASHTLLKMAKFVPALHFLIWEHTNYLAVWFPTKSGDQRLVNFNFMDNIMNVMIKRKFEDRYTYHFHEALWNKIFINYFGVDKLEKVVVENLLQGWFNIRKI</sequence>
<gene>
    <name evidence="1" type="ORF">A2Z11_00245</name>
</gene>
<comment type="caution">
    <text evidence="1">The sequence shown here is derived from an EMBL/GenBank/DDBJ whole genome shotgun (WGS) entry which is preliminary data.</text>
</comment>
<dbReference type="EMBL" id="MHCS01000019">
    <property type="protein sequence ID" value="OGY26552.1"/>
    <property type="molecule type" value="Genomic_DNA"/>
</dbReference>
<dbReference type="Proteomes" id="UP000176389">
    <property type="component" value="Unassembled WGS sequence"/>
</dbReference>
<dbReference type="AlphaFoldDB" id="A0A1G1WFR5"/>
<name>A0A1G1WFR5_9BACT</name>
<dbReference type="STRING" id="1802596.A2Z11_00245"/>
<protein>
    <submittedName>
        <fullName evidence="1">Uncharacterized protein</fullName>
    </submittedName>
</protein>
<organism evidence="1 2">
    <name type="scientific">Candidatus Woykebacteria bacterium RBG_16_43_9</name>
    <dbReference type="NCBI Taxonomy" id="1802596"/>
    <lineage>
        <taxon>Bacteria</taxon>
        <taxon>Candidatus Woykeibacteriota</taxon>
    </lineage>
</organism>